<sequence length="122" mass="13647">MKIDEAVSILRAHNEWRRAPAHLPEDAMPAMGDPRKISIAIDTVCDALSKSGDWARALRLADDAAESVICTEGHSPRERQRVLYQEQIAADPYLEDAIAHLQWRGLADVDRESDGVRLTFRG</sequence>
<protein>
    <submittedName>
        <fullName evidence="1">Uncharacterized protein</fullName>
    </submittedName>
</protein>
<organism evidence="1 2">
    <name type="scientific">Caldimonas thermodepolymerans</name>
    <dbReference type="NCBI Taxonomy" id="215580"/>
    <lineage>
        <taxon>Bacteria</taxon>
        <taxon>Pseudomonadati</taxon>
        <taxon>Pseudomonadota</taxon>
        <taxon>Betaproteobacteria</taxon>
        <taxon>Burkholderiales</taxon>
        <taxon>Sphaerotilaceae</taxon>
        <taxon>Caldimonas</taxon>
    </lineage>
</organism>
<gene>
    <name evidence="1" type="ORF">EV676_10680</name>
</gene>
<reference evidence="1 2" key="1">
    <citation type="submission" date="2019-03" db="EMBL/GenBank/DDBJ databases">
        <title>Genomic Encyclopedia of Type Strains, Phase IV (KMG-IV): sequencing the most valuable type-strain genomes for metagenomic binning, comparative biology and taxonomic classification.</title>
        <authorList>
            <person name="Goeker M."/>
        </authorList>
    </citation>
    <scope>NUCLEOTIDE SEQUENCE [LARGE SCALE GENOMIC DNA]</scope>
    <source>
        <strain evidence="1 2">DSM 15264</strain>
    </source>
</reference>
<dbReference type="AlphaFoldDB" id="A0AA46DCT8"/>
<dbReference type="EMBL" id="SLXF01000006">
    <property type="protein sequence ID" value="TCP06597.1"/>
    <property type="molecule type" value="Genomic_DNA"/>
</dbReference>
<proteinExistence type="predicted"/>
<name>A0AA46DCT8_9BURK</name>
<dbReference type="Proteomes" id="UP000294772">
    <property type="component" value="Unassembled WGS sequence"/>
</dbReference>
<accession>A0AA46DCT8</accession>
<evidence type="ECO:0000313" key="1">
    <source>
        <dbReference type="EMBL" id="TCP06597.1"/>
    </source>
</evidence>
<dbReference type="RefSeq" id="WP_132765434.1">
    <property type="nucleotide sequence ID" value="NZ_CP110416.1"/>
</dbReference>
<evidence type="ECO:0000313" key="2">
    <source>
        <dbReference type="Proteomes" id="UP000294772"/>
    </source>
</evidence>
<comment type="caution">
    <text evidence="1">The sequence shown here is derived from an EMBL/GenBank/DDBJ whole genome shotgun (WGS) entry which is preliminary data.</text>
</comment>